<organism evidence="2 3">
    <name type="scientific">Niallia endozanthoxylica</name>
    <dbReference type="NCBI Taxonomy" id="2036016"/>
    <lineage>
        <taxon>Bacteria</taxon>
        <taxon>Bacillati</taxon>
        <taxon>Bacillota</taxon>
        <taxon>Bacilli</taxon>
        <taxon>Bacillales</taxon>
        <taxon>Bacillaceae</taxon>
        <taxon>Niallia</taxon>
    </lineage>
</organism>
<name>A0A5J5H2Z2_9BACI</name>
<accession>A0A5J5H2Z2</accession>
<dbReference type="RefSeq" id="WP_150442377.1">
    <property type="nucleotide sequence ID" value="NZ_VYKL01000044.1"/>
</dbReference>
<sequence>MEDWTATYPDNDQLTPERDKSDSVVSSCILLLTAFPYDAACHFPEGDIIRLPTIFQQETSPGSLTVPILPTPILFNRFPKEVSHPQGM</sequence>
<feature type="region of interest" description="Disordered" evidence="1">
    <location>
        <begin position="1"/>
        <end position="20"/>
    </location>
</feature>
<protein>
    <submittedName>
        <fullName evidence="2">Uncharacterized protein</fullName>
    </submittedName>
</protein>
<evidence type="ECO:0000313" key="2">
    <source>
        <dbReference type="EMBL" id="KAA9014900.1"/>
    </source>
</evidence>
<proteinExistence type="predicted"/>
<evidence type="ECO:0000313" key="3">
    <source>
        <dbReference type="Proteomes" id="UP000326671"/>
    </source>
</evidence>
<comment type="caution">
    <text evidence="2">The sequence shown here is derived from an EMBL/GenBank/DDBJ whole genome shotgun (WGS) entry which is preliminary data.</text>
</comment>
<gene>
    <name evidence="2" type="ORF">F4V44_23145</name>
</gene>
<reference evidence="2 3" key="1">
    <citation type="submission" date="2019-09" db="EMBL/GenBank/DDBJ databases">
        <title>Whole genome sequences of isolates from the Mars Exploration Rovers.</title>
        <authorList>
            <person name="Seuylemezian A."/>
            <person name="Vaishampayan P."/>
        </authorList>
    </citation>
    <scope>NUCLEOTIDE SEQUENCE [LARGE SCALE GENOMIC DNA]</scope>
    <source>
        <strain evidence="2 3">MER_TA_151</strain>
    </source>
</reference>
<dbReference type="AlphaFoldDB" id="A0A5J5H2Z2"/>
<evidence type="ECO:0000256" key="1">
    <source>
        <dbReference type="SAM" id="MobiDB-lite"/>
    </source>
</evidence>
<keyword evidence="3" id="KW-1185">Reference proteome</keyword>
<dbReference type="Proteomes" id="UP000326671">
    <property type="component" value="Unassembled WGS sequence"/>
</dbReference>
<dbReference type="EMBL" id="VYKL01000044">
    <property type="protein sequence ID" value="KAA9014900.1"/>
    <property type="molecule type" value="Genomic_DNA"/>
</dbReference>